<protein>
    <recommendedName>
        <fullName evidence="4">F-box domain-containing protein</fullName>
    </recommendedName>
</protein>
<dbReference type="GeneID" id="36577153"/>
<dbReference type="STRING" id="857342.A0A2T3B9M8"/>
<dbReference type="Gene3D" id="3.80.10.10">
    <property type="entry name" value="Ribonuclease Inhibitor"/>
    <property type="match status" value="1"/>
</dbReference>
<dbReference type="InParanoid" id="A0A2T3B9M8"/>
<dbReference type="Proteomes" id="UP000241818">
    <property type="component" value="Unassembled WGS sequence"/>
</dbReference>
<dbReference type="SUPFAM" id="SSF52047">
    <property type="entry name" value="RNI-like"/>
    <property type="match status" value="1"/>
</dbReference>
<keyword evidence="3" id="KW-1185">Reference proteome</keyword>
<gene>
    <name evidence="2" type="ORF">M430DRAFT_63665</name>
</gene>
<sequence length="702" mass="77472">MAARGAHPFVLPSRPRMSALCAACDSPLPLPGDPETNPVGKTIRSPAVPDRVERTSFSSIKENITGVPQSFTDSKTSSYLRRDFALLGSEDAVDSGDCLSSGCSTPVEKEQSPEMLNPQSALHGLVCPCDSFRGWKSISIGGKVASKSFGDLRRLARGWDWEAKDDRSEKMIVGEDGIKEVRKEDGKIMPGQSPLERLPMELLGAIIDQLVTDIPPNGFTARNIDLMSLLLTSRSLHSATLSTLYAQITIPHSRIFRKFLSHISVYPSLGTIVRRLDFSHFNPTGAGMSRRERMETRNLIPETLKQCLELVPNLREFLAQEHIDDEIDVNVLESLFGELPKLKAVDFCACSSTKFKEAWVELLDSSATKLPAELSVQRLGFHECTILPCQTFTTLLPRLPRLTHLDVAHTRITDAALHSIPKSARLTHLNLSKCTHLTGPSVVSFLATHPAARSLVYLNLGMDAKSHELFSEDDISALLPVLPPTLRSLNLKGSKMLPTHIPLLLPLTKHLEELSLGRNLELSSITRLFVPDPPSSSSSSDPSSDDDDHTPWTNPQLRYLDVSDLSLPQLDLSTLFSTTCPLLRPASAPLEVIEVSGDVSKKLEKSQSVLQRAGWCLKEAGRRWWMVRDPGVRRSVDAGVNARVNAVGAPGLGNGEHELEKLEKLDTGAREWKWGANYWGMRKIPVARAEVGGMYGHYMFKR</sequence>
<feature type="region of interest" description="Disordered" evidence="1">
    <location>
        <begin position="531"/>
        <end position="553"/>
    </location>
</feature>
<name>A0A2T3B9M8_AMORE</name>
<organism evidence="2 3">
    <name type="scientific">Amorphotheca resinae ATCC 22711</name>
    <dbReference type="NCBI Taxonomy" id="857342"/>
    <lineage>
        <taxon>Eukaryota</taxon>
        <taxon>Fungi</taxon>
        <taxon>Dikarya</taxon>
        <taxon>Ascomycota</taxon>
        <taxon>Pezizomycotina</taxon>
        <taxon>Leotiomycetes</taxon>
        <taxon>Helotiales</taxon>
        <taxon>Amorphothecaceae</taxon>
        <taxon>Amorphotheca</taxon>
    </lineage>
</organism>
<accession>A0A2T3B9M8</accession>
<evidence type="ECO:0000256" key="1">
    <source>
        <dbReference type="SAM" id="MobiDB-lite"/>
    </source>
</evidence>
<dbReference type="AlphaFoldDB" id="A0A2T3B9M8"/>
<reference evidence="2 3" key="1">
    <citation type="journal article" date="2018" name="New Phytol.">
        <title>Comparative genomics and transcriptomics depict ericoid mycorrhizal fungi as versatile saprotrophs and plant mutualists.</title>
        <authorList>
            <person name="Martino E."/>
            <person name="Morin E."/>
            <person name="Grelet G.A."/>
            <person name="Kuo A."/>
            <person name="Kohler A."/>
            <person name="Daghino S."/>
            <person name="Barry K.W."/>
            <person name="Cichocki N."/>
            <person name="Clum A."/>
            <person name="Dockter R.B."/>
            <person name="Hainaut M."/>
            <person name="Kuo R.C."/>
            <person name="LaButti K."/>
            <person name="Lindahl B.D."/>
            <person name="Lindquist E.A."/>
            <person name="Lipzen A."/>
            <person name="Khouja H.R."/>
            <person name="Magnuson J."/>
            <person name="Murat C."/>
            <person name="Ohm R.A."/>
            <person name="Singer S.W."/>
            <person name="Spatafora J.W."/>
            <person name="Wang M."/>
            <person name="Veneault-Fourrey C."/>
            <person name="Henrissat B."/>
            <person name="Grigoriev I.V."/>
            <person name="Martin F.M."/>
            <person name="Perotto S."/>
        </authorList>
    </citation>
    <scope>NUCLEOTIDE SEQUENCE [LARGE SCALE GENOMIC DNA]</scope>
    <source>
        <strain evidence="2 3">ATCC 22711</strain>
    </source>
</reference>
<dbReference type="EMBL" id="KZ679007">
    <property type="protein sequence ID" value="PSS25023.1"/>
    <property type="molecule type" value="Genomic_DNA"/>
</dbReference>
<evidence type="ECO:0000313" key="3">
    <source>
        <dbReference type="Proteomes" id="UP000241818"/>
    </source>
</evidence>
<evidence type="ECO:0000313" key="2">
    <source>
        <dbReference type="EMBL" id="PSS25023.1"/>
    </source>
</evidence>
<dbReference type="RefSeq" id="XP_024723622.1">
    <property type="nucleotide sequence ID" value="XM_024869072.1"/>
</dbReference>
<dbReference type="OrthoDB" id="9994419at2759"/>
<proteinExistence type="predicted"/>
<evidence type="ECO:0008006" key="4">
    <source>
        <dbReference type="Google" id="ProtNLM"/>
    </source>
</evidence>
<dbReference type="InterPro" id="IPR032675">
    <property type="entry name" value="LRR_dom_sf"/>
</dbReference>